<dbReference type="InterPro" id="IPR036034">
    <property type="entry name" value="PDZ_sf"/>
</dbReference>
<dbReference type="InterPro" id="IPR041489">
    <property type="entry name" value="PDZ_6"/>
</dbReference>
<dbReference type="STRING" id="2325.TKV_c18020"/>
<dbReference type="HOGENOM" id="CLU_051142_0_0_9"/>
<dbReference type="SMART" id="SM00228">
    <property type="entry name" value="PDZ"/>
    <property type="match status" value="1"/>
</dbReference>
<reference evidence="4" key="1">
    <citation type="journal article" date="2015" name="Genome Announc.">
        <title>Whole-Genome Sequences of 80 Environmental and Clinical Isolates of Burkholderia pseudomallei.</title>
        <authorList>
            <person name="Johnson S.L."/>
            <person name="Baker A.L."/>
            <person name="Chain P.S."/>
            <person name="Currie B.J."/>
            <person name="Daligault H.E."/>
            <person name="Davenport K.W."/>
            <person name="Davis C.B."/>
            <person name="Inglis T.J."/>
            <person name="Kaestli M."/>
            <person name="Koren S."/>
            <person name="Mayo M."/>
            <person name="Merritt A.J."/>
            <person name="Price E.P."/>
            <person name="Sarovich D.S."/>
            <person name="Warner J."/>
            <person name="Rosovitz M.J."/>
        </authorList>
    </citation>
    <scope>NUCLEOTIDE SEQUENCE [LARGE SCALE GENOMIC DNA]</scope>
    <source>
        <strain evidence="4">DSM 2030</strain>
    </source>
</reference>
<keyword evidence="3" id="KW-0378">Hydrolase</keyword>
<gene>
    <name evidence="3" type="ORF">TKV_c18020</name>
</gene>
<evidence type="ECO:0000313" key="4">
    <source>
        <dbReference type="Proteomes" id="UP000029669"/>
    </source>
</evidence>
<feature type="transmembrane region" description="Helical" evidence="1">
    <location>
        <begin position="175"/>
        <end position="195"/>
    </location>
</feature>
<accession>A0A097AT17</accession>
<keyword evidence="1" id="KW-0812">Transmembrane</keyword>
<dbReference type="RefSeq" id="WP_049685610.1">
    <property type="nucleotide sequence ID" value="NZ_CP009170.1"/>
</dbReference>
<dbReference type="Gene3D" id="2.30.42.10">
    <property type="match status" value="1"/>
</dbReference>
<evidence type="ECO:0000259" key="2">
    <source>
        <dbReference type="PROSITE" id="PS50106"/>
    </source>
</evidence>
<dbReference type="Proteomes" id="UP000029669">
    <property type="component" value="Chromosome"/>
</dbReference>
<evidence type="ECO:0000256" key="1">
    <source>
        <dbReference type="SAM" id="Phobius"/>
    </source>
</evidence>
<dbReference type="eggNOG" id="COG0265">
    <property type="taxonomic scope" value="Bacteria"/>
</dbReference>
<feature type="transmembrane region" description="Helical" evidence="1">
    <location>
        <begin position="85"/>
        <end position="100"/>
    </location>
</feature>
<proteinExistence type="predicted"/>
<keyword evidence="1" id="KW-0472">Membrane</keyword>
<name>A0A097AT17_THEKI</name>
<dbReference type="GO" id="GO:0006508">
    <property type="term" value="P:proteolysis"/>
    <property type="evidence" value="ECO:0007669"/>
    <property type="project" value="UniProtKB-KW"/>
</dbReference>
<feature type="transmembrane region" description="Helical" evidence="1">
    <location>
        <begin position="130"/>
        <end position="148"/>
    </location>
</feature>
<dbReference type="OrthoDB" id="198399at2"/>
<organism evidence="3 4">
    <name type="scientific">Thermoanaerobacter kivui</name>
    <name type="common">Acetogenium kivui</name>
    <dbReference type="NCBI Taxonomy" id="2325"/>
    <lineage>
        <taxon>Bacteria</taxon>
        <taxon>Bacillati</taxon>
        <taxon>Bacillota</taxon>
        <taxon>Clostridia</taxon>
        <taxon>Thermoanaerobacterales</taxon>
        <taxon>Thermoanaerobacteraceae</taxon>
        <taxon>Thermoanaerobacter</taxon>
    </lineage>
</organism>
<keyword evidence="1" id="KW-1133">Transmembrane helix</keyword>
<feature type="transmembrane region" description="Helical" evidence="1">
    <location>
        <begin position="245"/>
        <end position="264"/>
    </location>
</feature>
<keyword evidence="4" id="KW-1185">Reference proteome</keyword>
<dbReference type="EMBL" id="CP009170">
    <property type="protein sequence ID" value="AIS52953.1"/>
    <property type="molecule type" value="Genomic_DNA"/>
</dbReference>
<dbReference type="Pfam" id="PF17820">
    <property type="entry name" value="PDZ_6"/>
    <property type="match status" value="1"/>
</dbReference>
<feature type="transmembrane region" description="Helical" evidence="1">
    <location>
        <begin position="56"/>
        <end position="79"/>
    </location>
</feature>
<evidence type="ECO:0000313" key="3">
    <source>
        <dbReference type="EMBL" id="AIS52953.1"/>
    </source>
</evidence>
<dbReference type="InterPro" id="IPR001478">
    <property type="entry name" value="PDZ"/>
</dbReference>
<feature type="domain" description="PDZ" evidence="2">
    <location>
        <begin position="304"/>
        <end position="360"/>
    </location>
</feature>
<keyword evidence="3" id="KW-0645">Protease</keyword>
<protein>
    <submittedName>
        <fullName evidence="3">Trypsin-like serine protease</fullName>
    </submittedName>
</protein>
<dbReference type="GO" id="GO:0008233">
    <property type="term" value="F:peptidase activity"/>
    <property type="evidence" value="ECO:0007669"/>
    <property type="project" value="UniProtKB-KW"/>
</dbReference>
<dbReference type="KEGG" id="tki:TKV_c18020"/>
<dbReference type="SUPFAM" id="SSF50156">
    <property type="entry name" value="PDZ domain-like"/>
    <property type="match status" value="1"/>
</dbReference>
<sequence>MVAFIQVFWMTLKTIALSIFTPFFWVVIVLVVMQYRNKIAIERQIMGQEQEPMKELVLDSVFYGVIAALIGSLLIIFLGITIENVGLQYVWPLAIVLMFVNPRYICFSYAGGIVSLSSLIFGFPSISVPALMSIVGILHLMESLLIYIDGPRNTTPIFVRLKDGRVAGGFTMQKFWPIPFAALTIATGITITGQGVNMPDWWPIIKPAGIDLNNAIFLIMPGIAALGYGDLALTQLPEKKTRISSIRLFFFSIVLIILAILGIYIKLFQYLAAIFAPVAHELLILIGQREERENPPLFVAPDTGVMILATAKGSPAREMGIKPGDVILKINDIPINEPDDIIRILNERPSVMWITVKDLNGNYTNYEYKDPQGILGLGVLIVPKATSMIYEINEGGIFIKKLKEIFKNIFKKNK</sequence>
<feature type="transmembrane region" description="Helical" evidence="1">
    <location>
        <begin position="15"/>
        <end position="35"/>
    </location>
</feature>
<dbReference type="AlphaFoldDB" id="A0A097AT17"/>
<dbReference type="PROSITE" id="PS50106">
    <property type="entry name" value="PDZ"/>
    <property type="match status" value="1"/>
</dbReference>
<feature type="transmembrane region" description="Helical" evidence="1">
    <location>
        <begin position="215"/>
        <end position="233"/>
    </location>
</feature>